<proteinExistence type="predicted"/>
<gene>
    <name evidence="1" type="ORF">FHP89_05700</name>
</gene>
<dbReference type="Proteomes" id="UP000318349">
    <property type="component" value="Unassembled WGS sequence"/>
</dbReference>
<organism evidence="1 2">
    <name type="scientific">Denitromonas halophila</name>
    <dbReference type="NCBI Taxonomy" id="1629404"/>
    <lineage>
        <taxon>Bacteria</taxon>
        <taxon>Pseudomonadati</taxon>
        <taxon>Pseudomonadota</taxon>
        <taxon>Betaproteobacteria</taxon>
        <taxon>Rhodocyclales</taxon>
        <taxon>Zoogloeaceae</taxon>
        <taxon>Denitromonas</taxon>
    </lineage>
</organism>
<dbReference type="AlphaFoldDB" id="A0A557RSH0"/>
<reference evidence="1 2" key="1">
    <citation type="submission" date="2019-07" db="EMBL/GenBank/DDBJ databases">
        <title>The pathways for chlorine oxyanion respiration interact through the shared metabolite chlorate.</title>
        <authorList>
            <person name="Barnum T.P."/>
            <person name="Cheng Y."/>
            <person name="Hill K.A."/>
            <person name="Lucas L.N."/>
            <person name="Carlson H.K."/>
            <person name="Coates J.D."/>
        </authorList>
    </citation>
    <scope>NUCLEOTIDE SEQUENCE [LARGE SCALE GENOMIC DNA]</scope>
    <source>
        <strain evidence="1 2">SFB-1</strain>
    </source>
</reference>
<accession>A0A557RSH0</accession>
<name>A0A557RSH0_9RHOO</name>
<evidence type="ECO:0000313" key="1">
    <source>
        <dbReference type="EMBL" id="TVO77978.1"/>
    </source>
</evidence>
<dbReference type="EMBL" id="VMNI01000006">
    <property type="protein sequence ID" value="TVO77978.1"/>
    <property type="molecule type" value="Genomic_DNA"/>
</dbReference>
<sequence length="119" mass="12965">MSGFENYQRDATALDREMVVRGLVLGLDWDDEAQMMALAREALSCTPKHIEALVRDPNPRLKAKGELFALGVLMLKTMAESATIGIHSHGGHAWKAFGHALLQLSDIARAETPDTPPAT</sequence>
<evidence type="ECO:0000313" key="2">
    <source>
        <dbReference type="Proteomes" id="UP000318349"/>
    </source>
</evidence>
<comment type="caution">
    <text evidence="1">The sequence shown here is derived from an EMBL/GenBank/DDBJ whole genome shotgun (WGS) entry which is preliminary data.</text>
</comment>
<protein>
    <submittedName>
        <fullName evidence="1">Uncharacterized protein</fullName>
    </submittedName>
</protein>